<dbReference type="PANTHER" id="PTHR31760">
    <property type="entry name" value="S-ADENOSYL-L-METHIONINE-DEPENDENT METHYLTRANSFERASES SUPERFAMILY PROTEIN"/>
    <property type="match status" value="1"/>
</dbReference>
<accession>A0ABS5XUA8</accession>
<dbReference type="SUPFAM" id="SSF53335">
    <property type="entry name" value="S-adenosyl-L-methionine-dependent methyltransferases"/>
    <property type="match status" value="1"/>
</dbReference>
<keyword evidence="1 6" id="KW-0963">Cytoplasm</keyword>
<dbReference type="Pfam" id="PF02527">
    <property type="entry name" value="GidB"/>
    <property type="match status" value="1"/>
</dbReference>
<comment type="subcellular location">
    <subcellularLocation>
        <location evidence="6">Cytoplasm</location>
    </subcellularLocation>
</comment>
<protein>
    <recommendedName>
        <fullName evidence="6">Ribosomal RNA small subunit methyltransferase G</fullName>
        <ecNumber evidence="6">2.1.1.-</ecNumber>
    </recommendedName>
    <alternativeName>
        <fullName evidence="6">16S rRNA 7-methylguanosine methyltransferase</fullName>
        <shortName evidence="6">16S rRNA m7G methyltransferase</shortName>
    </alternativeName>
</protein>
<gene>
    <name evidence="6 7" type="primary">rsmG</name>
    <name evidence="7" type="ORF">J0P97_06590</name>
</gene>
<dbReference type="NCBIfam" id="TIGR00138">
    <property type="entry name" value="rsmG_gidB"/>
    <property type="match status" value="1"/>
</dbReference>
<evidence type="ECO:0000256" key="2">
    <source>
        <dbReference type="ARBA" id="ARBA00022552"/>
    </source>
</evidence>
<keyword evidence="5 6" id="KW-0949">S-adenosyl-L-methionine</keyword>
<evidence type="ECO:0000256" key="1">
    <source>
        <dbReference type="ARBA" id="ARBA00022490"/>
    </source>
</evidence>
<evidence type="ECO:0000256" key="6">
    <source>
        <dbReference type="HAMAP-Rule" id="MF_00074"/>
    </source>
</evidence>
<dbReference type="PANTHER" id="PTHR31760:SF0">
    <property type="entry name" value="S-ADENOSYL-L-METHIONINE-DEPENDENT METHYLTRANSFERASES SUPERFAMILY PROTEIN"/>
    <property type="match status" value="1"/>
</dbReference>
<dbReference type="EMBL" id="JAFLHG010000005">
    <property type="protein sequence ID" value="MBT8797739.1"/>
    <property type="molecule type" value="Genomic_DNA"/>
</dbReference>
<keyword evidence="2 6" id="KW-0698">rRNA processing</keyword>
<feature type="binding site" evidence="6">
    <location>
        <begin position="121"/>
        <end position="122"/>
    </location>
    <ligand>
        <name>S-adenosyl-L-methionine</name>
        <dbReference type="ChEBI" id="CHEBI:59789"/>
    </ligand>
</feature>
<dbReference type="InterPro" id="IPR029063">
    <property type="entry name" value="SAM-dependent_MTases_sf"/>
</dbReference>
<keyword evidence="3 6" id="KW-0489">Methyltransferase</keyword>
<evidence type="ECO:0000256" key="3">
    <source>
        <dbReference type="ARBA" id="ARBA00022603"/>
    </source>
</evidence>
<feature type="binding site" evidence="6">
    <location>
        <position position="136"/>
    </location>
    <ligand>
        <name>S-adenosyl-L-methionine</name>
        <dbReference type="ChEBI" id="CHEBI:59789"/>
    </ligand>
</feature>
<dbReference type="HAMAP" id="MF_00074">
    <property type="entry name" value="16SrRNA_methyltr_G"/>
    <property type="match status" value="1"/>
</dbReference>
<name>A0ABS5XUA8_9MICO</name>
<reference evidence="7 8" key="1">
    <citation type="submission" date="2021-03" db="EMBL/GenBank/DDBJ databases">
        <title>Microbacterium pauli sp. nov., isolated from microfiltered milk.</title>
        <authorList>
            <person name="Bellassi P."/>
            <person name="Fontana A."/>
            <person name="Callegari M.L."/>
            <person name="Lorenzo M."/>
            <person name="Cappa F."/>
        </authorList>
    </citation>
    <scope>NUCLEOTIDE SEQUENCE [LARGE SCALE GENOMIC DNA]</scope>
    <source>
        <strain evidence="7 8">DSM 18909</strain>
    </source>
</reference>
<proteinExistence type="inferred from homology"/>
<evidence type="ECO:0000313" key="7">
    <source>
        <dbReference type="EMBL" id="MBT8797739.1"/>
    </source>
</evidence>
<evidence type="ECO:0000256" key="4">
    <source>
        <dbReference type="ARBA" id="ARBA00022679"/>
    </source>
</evidence>
<dbReference type="RefSeq" id="WP_215486986.1">
    <property type="nucleotide sequence ID" value="NZ_BAAAPJ010000005.1"/>
</dbReference>
<keyword evidence="8" id="KW-1185">Reference proteome</keyword>
<evidence type="ECO:0000313" key="8">
    <source>
        <dbReference type="Proteomes" id="UP000740605"/>
    </source>
</evidence>
<dbReference type="Gene3D" id="3.40.50.150">
    <property type="entry name" value="Vaccinia Virus protein VP39"/>
    <property type="match status" value="1"/>
</dbReference>
<organism evidence="7 8">
    <name type="scientific">Microbacterium flavum</name>
    <dbReference type="NCBI Taxonomy" id="415216"/>
    <lineage>
        <taxon>Bacteria</taxon>
        <taxon>Bacillati</taxon>
        <taxon>Actinomycetota</taxon>
        <taxon>Actinomycetes</taxon>
        <taxon>Micrococcales</taxon>
        <taxon>Microbacteriaceae</taxon>
        <taxon>Microbacterium</taxon>
    </lineage>
</organism>
<dbReference type="EC" id="2.1.1.-" evidence="6"/>
<comment type="similarity">
    <text evidence="6">Belongs to the methyltransferase superfamily. RNA methyltransferase RsmG family.</text>
</comment>
<comment type="caution">
    <text evidence="6">Lacks conserved residue(s) required for the propagation of feature annotation.</text>
</comment>
<dbReference type="CDD" id="cd02440">
    <property type="entry name" value="AdoMet_MTases"/>
    <property type="match status" value="1"/>
</dbReference>
<feature type="binding site" evidence="6">
    <location>
        <position position="75"/>
    </location>
    <ligand>
        <name>S-adenosyl-L-methionine</name>
        <dbReference type="ChEBI" id="CHEBI:59789"/>
    </ligand>
</feature>
<dbReference type="Proteomes" id="UP000740605">
    <property type="component" value="Unassembled WGS sequence"/>
</dbReference>
<evidence type="ECO:0000256" key="5">
    <source>
        <dbReference type="ARBA" id="ARBA00022691"/>
    </source>
</evidence>
<sequence length="207" mass="22216">MVETEPAEAAPLFGAQIDRARGFAEALGVHGEERGLIGPLEPARLWTRHILNSAVAAPLFPPSAVVGDVGSGAGLPGIVLAIARPDVQWVLIEPMERRVAWLQEQADALRLENVEIVRARAEDWDRGPTLDAVTARAVSALRTLIPITAPLLRPGGELILLKGANAQNEIGAAEKVIRKHGLRDVRVEVVGDGVISDPTWVIRGRKN</sequence>
<feature type="binding site" evidence="6">
    <location>
        <position position="70"/>
    </location>
    <ligand>
        <name>S-adenosyl-L-methionine</name>
        <dbReference type="ChEBI" id="CHEBI:59789"/>
    </ligand>
</feature>
<keyword evidence="4 6" id="KW-0808">Transferase</keyword>
<dbReference type="InterPro" id="IPR003682">
    <property type="entry name" value="rRNA_ssu_MeTfrase_G"/>
</dbReference>
<comment type="caution">
    <text evidence="7">The sequence shown here is derived from an EMBL/GenBank/DDBJ whole genome shotgun (WGS) entry which is preliminary data.</text>
</comment>
<comment type="function">
    <text evidence="6">Specifically methylates the N7 position of a guanine in 16S rRNA.</text>
</comment>